<evidence type="ECO:0000313" key="2">
    <source>
        <dbReference type="EMBL" id="MDO7906678.1"/>
    </source>
</evidence>
<dbReference type="SUPFAM" id="SSF51735">
    <property type="entry name" value="NAD(P)-binding Rossmann-fold domains"/>
    <property type="match status" value="1"/>
</dbReference>
<organism evidence="2 3">
    <name type="scientific">Paenibacillus lacisoli</name>
    <dbReference type="NCBI Taxonomy" id="3064525"/>
    <lineage>
        <taxon>Bacteria</taxon>
        <taxon>Bacillati</taxon>
        <taxon>Bacillota</taxon>
        <taxon>Bacilli</taxon>
        <taxon>Bacillales</taxon>
        <taxon>Paenibacillaceae</taxon>
        <taxon>Paenibacillus</taxon>
    </lineage>
</organism>
<dbReference type="RefSeq" id="WP_305023879.1">
    <property type="nucleotide sequence ID" value="NZ_JAUQTB010000004.1"/>
</dbReference>
<gene>
    <name evidence="2" type="ORF">Q5741_09615</name>
</gene>
<dbReference type="InterPro" id="IPR016040">
    <property type="entry name" value="NAD(P)-bd_dom"/>
</dbReference>
<dbReference type="PANTHER" id="PTHR14097:SF7">
    <property type="entry name" value="OXIDOREDUCTASE HTATIP2"/>
    <property type="match status" value="1"/>
</dbReference>
<accession>A0ABT9CBP0</accession>
<evidence type="ECO:0000259" key="1">
    <source>
        <dbReference type="Pfam" id="PF13460"/>
    </source>
</evidence>
<dbReference type="InterPro" id="IPR036291">
    <property type="entry name" value="NAD(P)-bd_dom_sf"/>
</dbReference>
<name>A0ABT9CBP0_9BACL</name>
<feature type="domain" description="NAD(P)-binding" evidence="1">
    <location>
        <begin position="9"/>
        <end position="121"/>
    </location>
</feature>
<sequence length="221" mass="24482">MGMRALVIGATGLTGGFVVRELLASDIYEQVTVVVRRPLDVKHHKLNQIELDWERIETAGEEFQGVDDLFSCMGTTIKQAGSREQFRKVDLEYPRLAARLAYEHGARQLLAISAMGADASSRIFYNRVKGEAEQSLMDIGYPSLHLFRPSLLLGKRDQRRAGEEAGAVVMRALDPILKRWGTGYRAMPASILARAMVRVAATRTGGTHVYPNDIIRVIGEG</sequence>
<proteinExistence type="predicted"/>
<dbReference type="PANTHER" id="PTHR14097">
    <property type="entry name" value="OXIDOREDUCTASE HTATIP2"/>
    <property type="match status" value="1"/>
</dbReference>
<keyword evidence="3" id="KW-1185">Reference proteome</keyword>
<reference evidence="2 3" key="1">
    <citation type="submission" date="2023-07" db="EMBL/GenBank/DDBJ databases">
        <title>Paenibacillus sp. JX-17 nov. isolated from soil.</title>
        <authorList>
            <person name="Wan Y."/>
            <person name="Liu B."/>
        </authorList>
    </citation>
    <scope>NUCLEOTIDE SEQUENCE [LARGE SCALE GENOMIC DNA]</scope>
    <source>
        <strain evidence="2 3">JX-17</strain>
    </source>
</reference>
<comment type="caution">
    <text evidence="2">The sequence shown here is derived from an EMBL/GenBank/DDBJ whole genome shotgun (WGS) entry which is preliminary data.</text>
</comment>
<dbReference type="Pfam" id="PF13460">
    <property type="entry name" value="NAD_binding_10"/>
    <property type="match status" value="1"/>
</dbReference>
<protein>
    <submittedName>
        <fullName evidence="2">NAD(P)H-binding protein</fullName>
    </submittedName>
</protein>
<dbReference type="Proteomes" id="UP001240171">
    <property type="component" value="Unassembled WGS sequence"/>
</dbReference>
<evidence type="ECO:0000313" key="3">
    <source>
        <dbReference type="Proteomes" id="UP001240171"/>
    </source>
</evidence>
<dbReference type="EMBL" id="JAUQTB010000004">
    <property type="protein sequence ID" value="MDO7906678.1"/>
    <property type="molecule type" value="Genomic_DNA"/>
</dbReference>
<dbReference type="Gene3D" id="3.40.50.720">
    <property type="entry name" value="NAD(P)-binding Rossmann-like Domain"/>
    <property type="match status" value="1"/>
</dbReference>